<proteinExistence type="predicted"/>
<evidence type="ECO:0000259" key="1">
    <source>
        <dbReference type="Pfam" id="PF00425"/>
    </source>
</evidence>
<reference evidence="3" key="1">
    <citation type="journal article" date="2019" name="Int. J. Syst. Evol. Microbiol.">
        <title>The Global Catalogue of Microorganisms (GCM) 10K type strain sequencing project: providing services to taxonomists for standard genome sequencing and annotation.</title>
        <authorList>
            <consortium name="The Broad Institute Genomics Platform"/>
            <consortium name="The Broad Institute Genome Sequencing Center for Infectious Disease"/>
            <person name="Wu L."/>
            <person name="Ma J."/>
        </authorList>
    </citation>
    <scope>NUCLEOTIDE SEQUENCE [LARGE SCALE GENOMIC DNA]</scope>
    <source>
        <strain evidence="3">CCUG 66188</strain>
    </source>
</reference>
<evidence type="ECO:0000313" key="3">
    <source>
        <dbReference type="Proteomes" id="UP001596023"/>
    </source>
</evidence>
<dbReference type="EC" id="2.6.1.85" evidence="2"/>
<dbReference type="Proteomes" id="UP001596023">
    <property type="component" value="Unassembled WGS sequence"/>
</dbReference>
<dbReference type="InterPro" id="IPR019999">
    <property type="entry name" value="Anth_synth_I-like"/>
</dbReference>
<dbReference type="InterPro" id="IPR015890">
    <property type="entry name" value="Chorismate_C"/>
</dbReference>
<dbReference type="InterPro" id="IPR005801">
    <property type="entry name" value="ADC_synthase"/>
</dbReference>
<dbReference type="PANTHER" id="PTHR11236:SF50">
    <property type="entry name" value="AMINODEOXYCHORISMATE SYNTHASE COMPONENT 1"/>
    <property type="match status" value="1"/>
</dbReference>
<dbReference type="GO" id="GO:0046820">
    <property type="term" value="F:4-amino-4-deoxychorismate synthase activity"/>
    <property type="evidence" value="ECO:0007669"/>
    <property type="project" value="UniProtKB-EC"/>
</dbReference>
<keyword evidence="2" id="KW-0032">Aminotransferase</keyword>
<protein>
    <submittedName>
        <fullName evidence="2">Aminodeoxychorismate synthase component I</fullName>
        <ecNumber evidence="2">2.6.1.85</ecNumber>
    </submittedName>
</protein>
<dbReference type="Pfam" id="PF00425">
    <property type="entry name" value="Chorismate_bind"/>
    <property type="match status" value="1"/>
</dbReference>
<gene>
    <name evidence="2" type="ORF">ACFO6W_12330</name>
</gene>
<dbReference type="EMBL" id="JBHSGN010000076">
    <property type="protein sequence ID" value="MFC4674482.1"/>
    <property type="molecule type" value="Genomic_DNA"/>
</dbReference>
<evidence type="ECO:0000313" key="2">
    <source>
        <dbReference type="EMBL" id="MFC4674482.1"/>
    </source>
</evidence>
<keyword evidence="2" id="KW-0808">Transferase</keyword>
<dbReference type="SUPFAM" id="SSF56322">
    <property type="entry name" value="ADC synthase"/>
    <property type="match status" value="1"/>
</dbReference>
<dbReference type="RefSeq" id="WP_379996826.1">
    <property type="nucleotide sequence ID" value="NZ_JBHSGN010000076.1"/>
</dbReference>
<comment type="caution">
    <text evidence="2">The sequence shown here is derived from an EMBL/GenBank/DDBJ whole genome shotgun (WGS) entry which is preliminary data.</text>
</comment>
<keyword evidence="3" id="KW-1185">Reference proteome</keyword>
<feature type="domain" description="Chorismate-utilising enzyme C-terminal" evidence="1">
    <location>
        <begin position="76"/>
        <end position="319"/>
    </location>
</feature>
<dbReference type="PANTHER" id="PTHR11236">
    <property type="entry name" value="AMINOBENZOATE/ANTHRANILATE SYNTHASE"/>
    <property type="match status" value="1"/>
</dbReference>
<name>A0ABV9KWL7_9BACT</name>
<organism evidence="2 3">
    <name type="scientific">Dysgonomonas termitidis</name>
    <dbReference type="NCBI Taxonomy" id="1516126"/>
    <lineage>
        <taxon>Bacteria</taxon>
        <taxon>Pseudomonadati</taxon>
        <taxon>Bacteroidota</taxon>
        <taxon>Bacteroidia</taxon>
        <taxon>Bacteroidales</taxon>
        <taxon>Dysgonomonadaceae</taxon>
        <taxon>Dysgonomonas</taxon>
    </lineage>
</organism>
<accession>A0ABV9KWL7</accession>
<sequence>MLTKRVEDIQHKMNVHGNAKRPFLFAVNFELTEGFFLENPFEQAEILFDIRGQGNSPVKKQIENDIQFSPQPLTYDTYKAKFDIVHQGLLRGYSYLTNLTIKTPISTNLSFPDIFAYSNAPYKLLLPGRFVCFSPERFVKISDKIISTNPMKGTIDASVPDAARIILNDYKETAEHNTIVDLLRNDLSIVADNVQVSRFRYIDRIKTNRTDILQVSSEITGWLQGDCVDNLGDIIFGMLPAGSISGAPKPATLDIIREAENESRGYYTGIFGYYDGKELDTAVMIRFIEEEDGRYYFRSGGGITAYSNCESEYKEVLSKIYLPII</sequence>
<dbReference type="PRINTS" id="PR00095">
    <property type="entry name" value="ANTSNTHASEI"/>
</dbReference>
<dbReference type="Gene3D" id="3.60.120.10">
    <property type="entry name" value="Anthranilate synthase"/>
    <property type="match status" value="1"/>
</dbReference>
<dbReference type="NCBIfam" id="NF005486">
    <property type="entry name" value="PRK07093.1"/>
    <property type="match status" value="1"/>
</dbReference>